<dbReference type="Proteomes" id="UP000515406">
    <property type="component" value="Chromosome"/>
</dbReference>
<name>A0A6V7CMV6_9XANT</name>
<proteinExistence type="predicted"/>
<evidence type="ECO:0000313" key="1">
    <source>
        <dbReference type="EMBL" id="CAD0317920.1"/>
    </source>
</evidence>
<dbReference type="EMBL" id="LR828257">
    <property type="protein sequence ID" value="CAD0317920.1"/>
    <property type="molecule type" value="Genomic_DNA"/>
</dbReference>
<organism evidence="1 2">
    <name type="scientific">Xanthomonas hortorum pv. vitians</name>
    <dbReference type="NCBI Taxonomy" id="83224"/>
    <lineage>
        <taxon>Bacteria</taxon>
        <taxon>Pseudomonadati</taxon>
        <taxon>Pseudomonadota</taxon>
        <taxon>Gammaproteobacteria</taxon>
        <taxon>Lysobacterales</taxon>
        <taxon>Lysobacteraceae</taxon>
        <taxon>Xanthomonas</taxon>
    </lineage>
</organism>
<sequence>MQNEKCPEFPGIFGRVSYRRSLRNGAFEQRASIHKTARIFE</sequence>
<dbReference type="AlphaFoldDB" id="A0A6V7CMV6"/>
<protein>
    <submittedName>
        <fullName evidence="1">Uncharacterized protein</fullName>
    </submittedName>
</protein>
<evidence type="ECO:0000313" key="2">
    <source>
        <dbReference type="Proteomes" id="UP000515406"/>
    </source>
</evidence>
<reference evidence="1 2" key="1">
    <citation type="submission" date="2020-07" db="EMBL/GenBank/DDBJ databases">
        <authorList>
            <person name="Pothier F. J."/>
        </authorList>
    </citation>
    <scope>NUCLEOTIDE SEQUENCE [LARGE SCALE GENOMIC DNA]</scope>
    <source>
        <strain evidence="1 2">CFBP 498</strain>
    </source>
</reference>
<keyword evidence="2" id="KW-1185">Reference proteome</keyword>
<accession>A0A6V7CMV6</accession>
<dbReference type="EMBL" id="LR828257">
    <property type="protein sequence ID" value="CAD0317929.1"/>
    <property type="molecule type" value="Genomic_DNA"/>
</dbReference>
<gene>
    <name evidence="1" type="ORF">CFBP498_14300</name>
</gene>